<evidence type="ECO:0000313" key="3">
    <source>
        <dbReference type="Proteomes" id="UP001432099"/>
    </source>
</evidence>
<evidence type="ECO:0000256" key="1">
    <source>
        <dbReference type="SAM" id="Phobius"/>
    </source>
</evidence>
<gene>
    <name evidence="2" type="ORF">T23_09110</name>
</gene>
<dbReference type="Proteomes" id="UP001432099">
    <property type="component" value="Chromosome"/>
</dbReference>
<feature type="transmembrane region" description="Helical" evidence="1">
    <location>
        <begin position="28"/>
        <end position="44"/>
    </location>
</feature>
<reference evidence="2" key="1">
    <citation type="journal article" date="2024" name="Int. J. Syst. Evol. Microbiol.">
        <title>Turicibacter faecis sp. nov., isolated from faeces of heart failure mouse model.</title>
        <authorList>
            <person name="Imamura Y."/>
            <person name="Motooka D."/>
            <person name="Nakajima Y."/>
            <person name="Ito S."/>
            <person name="Kitakaze M."/>
            <person name="Iida T."/>
            <person name="Nakamura S."/>
        </authorList>
    </citation>
    <scope>NUCLEOTIDE SEQUENCE</scope>
    <source>
        <strain evidence="2">TC023</strain>
    </source>
</reference>
<keyword evidence="3" id="KW-1185">Reference proteome</keyword>
<dbReference type="EMBL" id="AP028127">
    <property type="protein sequence ID" value="BEH90809.1"/>
    <property type="molecule type" value="Genomic_DNA"/>
</dbReference>
<organism evidence="2 3">
    <name type="scientific">Turicibacter faecis</name>
    <dbReference type="NCBI Taxonomy" id="2963365"/>
    <lineage>
        <taxon>Bacteria</taxon>
        <taxon>Bacillati</taxon>
        <taxon>Bacillota</taxon>
        <taxon>Erysipelotrichia</taxon>
        <taxon>Erysipelotrichales</taxon>
        <taxon>Turicibacteraceae</taxon>
        <taxon>Turicibacter</taxon>
    </lineage>
</organism>
<sequence length="71" mass="8484">MSFIVIFSLGVPFFIFRKFNHLDKDRKKILLFVLLSLFLLKLSILINHEVFYFIPNIWMCIGLIYLSKKTS</sequence>
<proteinExistence type="predicted"/>
<evidence type="ECO:0000313" key="2">
    <source>
        <dbReference type="EMBL" id="BEH90809.1"/>
    </source>
</evidence>
<name>A0ABN6ZAH2_9FIRM</name>
<keyword evidence="1" id="KW-0812">Transmembrane</keyword>
<feature type="transmembrane region" description="Helical" evidence="1">
    <location>
        <begin position="50"/>
        <end position="67"/>
    </location>
</feature>
<keyword evidence="1" id="KW-1133">Transmembrane helix</keyword>
<keyword evidence="1" id="KW-0472">Membrane</keyword>
<protein>
    <submittedName>
        <fullName evidence="2">Uncharacterized protein</fullName>
    </submittedName>
</protein>
<accession>A0ABN6ZAH2</accession>